<name>A0A1F8A0Q9_9EURO</name>
<dbReference type="EC" id="3.4.19.12" evidence="2"/>
<dbReference type="Pfam" id="PF12340">
    <property type="entry name" value="DUF3638"/>
    <property type="match status" value="1"/>
</dbReference>
<comment type="catalytic activity">
    <reaction evidence="1">
        <text>Thiol-dependent hydrolysis of ester, thioester, amide, peptide and isopeptide bonds formed by the C-terminal Gly of ubiquitin (a 76-residue protein attached to proteins as an intracellular targeting signal).</text>
        <dbReference type="EC" id="3.4.19.12"/>
    </reaction>
</comment>
<keyword evidence="10" id="KW-1185">Reference proteome</keyword>
<dbReference type="Pfam" id="PF12359">
    <property type="entry name" value="DUF3645"/>
    <property type="match status" value="1"/>
</dbReference>
<proteinExistence type="predicted"/>
<comment type="caution">
    <text evidence="9">The sequence shown here is derived from an EMBL/GenBank/DDBJ whole genome shotgun (WGS) entry which is preliminary data.</text>
</comment>
<feature type="domain" description="DUF3638" evidence="7">
    <location>
        <begin position="1665"/>
        <end position="1877"/>
    </location>
</feature>
<evidence type="ECO:0000256" key="5">
    <source>
        <dbReference type="ARBA" id="ARBA00022801"/>
    </source>
</evidence>
<evidence type="ECO:0000256" key="4">
    <source>
        <dbReference type="ARBA" id="ARBA00022786"/>
    </source>
</evidence>
<dbReference type="Proteomes" id="UP000179179">
    <property type="component" value="Unassembled WGS sequence"/>
</dbReference>
<feature type="domain" description="DUF3645" evidence="8">
    <location>
        <begin position="2002"/>
        <end position="2034"/>
    </location>
</feature>
<dbReference type="OrthoDB" id="3182339at2759"/>
<keyword evidence="3" id="KW-0645">Protease</keyword>
<keyword evidence="6" id="KW-0788">Thiol protease</keyword>
<keyword evidence="5" id="KW-0378">Hydrolase</keyword>
<protein>
    <recommendedName>
        <fullName evidence="2">ubiquitinyl hydrolase 1</fullName>
        <ecNumber evidence="2">3.4.19.12</ecNumber>
    </recommendedName>
</protein>
<evidence type="ECO:0000256" key="6">
    <source>
        <dbReference type="ARBA" id="ARBA00022807"/>
    </source>
</evidence>
<dbReference type="STRING" id="109264.A0A1F8A0Q9"/>
<dbReference type="InterPro" id="IPR022105">
    <property type="entry name" value="DUF3645"/>
</dbReference>
<accession>A0A1F8A0Q9</accession>
<evidence type="ECO:0000256" key="3">
    <source>
        <dbReference type="ARBA" id="ARBA00022670"/>
    </source>
</evidence>
<evidence type="ECO:0000256" key="1">
    <source>
        <dbReference type="ARBA" id="ARBA00000707"/>
    </source>
</evidence>
<sequence>MRLLEPKHRTRKVAWSDRQPGILIFPTEFLPSPSSLSSPKNRLLTLQEFEKWVARHLDTWIKAHRNELNTCRDLSNLIQTYHEVAAPFYLGNPVTTSNMILTLMELWIACDKSAASIDNLILEYDVGIPESVFQCLLLRSHSQMRRLKDAEDYVRFRVEASLWPASLNFQSFGHPNSFSVKYFSRSLHHQELLKSIEAQAREQREAKRAELRQIKFEYTELQLIYNKMSCDMLVYEDTKDKTTKWHDSKCRKCAYRDKAEQLRISAHVWPLPKSLLEAQSAVFELQVPQWYGFWRDTALYMLLDVFKLEVSSKNNSRPKLSLSSYPGLQCYFQPYDIAYRLCLSSNTNPYGDTHKSIASVTENDVCLDNAIVYSYLDRVTSLYVDSIETSSDEVSVSCIYKLPPRSSDLQPYLRRLAVMSNGPPPNKVIASQLDCPKHMSFEEYIALTHLPLGFRLQWQNILVQLSLPAVDLRKVETTLFVLQTIYQSGPRGASGTYRESHEIISNENFTRKFIEKIENTMQSLEENWECAHALYSLICLTARVLTLSSNEGIRMTCLRLLAGMRMVSYSWVCILKEKMDETTRHQQRQFFMGKAVLVALICAGSFNIEQRDLTSILANPENLSILIHISIILDEGKNRISKELDPLALSLHMDWKRLLYHAYPTMVEQIANTTCLPLDNAIQKVWSAYRPSSKWKKLSEQACYWLVSQTAPQSNGSSLPVRYNLLTGELLASGYPLATLPPEYERHPIHQTLFGPLSIEAMPSAVPGMQFSSKKKYAGYAIHFGMVQRTAADYDIRIRVETQDSAFEVVPSRLLQGLFPPMFVQSFVHWYSLKDGHLGFCPVDNPWPSSQDMWRLVRIGNDGKWRLLNRELSLINMRSPAASSISQILSPLEDPEHIHVFLGKPGSDVDIELPRIQLSFQMDVDNRMIYSQQFRGYHIDTNQSLGALIGLRNRLILKHQKSESHLVIILEGDIWTKQWGDHMAVGIYKGSGTKAHSYLIDNQLGRLVDNGTLQSKLVLCYLHGLTSFCLPDPLTGKTGTEQALYILTSAAVQSFDPLTPENIQLLEKIAHLSPERKYHSSSGKGMQTVRWASTLGSLAQDGSFFREVKSLLDEKFRRKFLWSTAYERPPDWGYLEPDLLRRDLIRSSVFRVSGFGAEEYTHALDSSYLGRDRLQWSKPGIRALNSVELVYNERDYIYYPSVDSDALWDFHCRYKKNEALPAFEIGYDACYLMANFYQSVSTHWLSLHNNFASKPPSINKYKVMMWLATLAYADGAEMPIIQTLTSFYIIPEMVTVRAPQTLPRRPSDGYDCKKSEIESIVKSSCYSINDSPEANLVWDLGSQSAEDFQTRRISLFKRHRAAAIDTFTNAIMNMWPCRALAMTEFDAFIAVGQYVDMKKALRSASDLFESWYDNKCFFEYLTEIETLLGSIKEIQTMLGVTCQCLGPKGRWQPWHVKHVQPIQRKVFISIDDLFASLAPFQIPFSGTELTDLVLRGNRSEESMARLSNVIEDVEVQASSSYEEAYATHLRGSLESWKKHHGDTEACLKNIDITSSVHQHLGYWKGYAEFLYKILLPAASPKNLAASTQRQICLQIMTDANLWPRLSPTLFLEQLRYNRFRHMSESWKDSIISYGLALAGLQRAKRLLICVDNKKDLIRELENTGHMNWSPSDFPESLLLEVESGLMIRDNQEDIAQKMRNGETGKNTVLQLNMGEGKSSVIIPIVATSLANGSRLVRVIVAKPQAKQMFQMLVSKLGGMIGRRIYHLPFSRALKLDSIQAKEITLMCQECMKNGGVLLVQPEQTLSLKLMALERMVTRDFDVAHSLWQTLQFFNKHSRDVVDESDENFSAKFELMSPERWLLAHEVLELVRRYTDNVKAKFPHLVEVGVSQEGSFPRIRIFGVAAQRELVDCVATHICETGLSGFPIARQPKTVRETVRMYITKLTLTVDQIEKVETDLEGIWGPGTRDVLFLLRGLFAGGILVFAFGLKRWRVNYGLTSTREPPTKLAVPYRAKDNPTARSEYSHPDAVIVLTCLSWYYGGLSNEDLFNTFSHLLNTDQADMEYQLWVKDAYQLPKKFQQLVSINLEDRHLCIEKIFPSFRFSKSVVDYFLSHIVFPKELRAFPYKLSASGWDIGEVKCHPLTGFSGTNDSREVLPLSVEQLDLPAQMHTNALVLGYLLQPENSVVCIPRRHKEHRSDAEELLSLVMQMTPPVQVILDVGAQVLELTNAEVANEWLRLTSNSDMPQAVVFCDDNDELCVLDRKGRVELLQTSPFAKQPDVCYVFLDEAHTRGTDLKLPEHYRAAVTLGANLTKDRLVQACMRMRRLGQGQSVVFCVPDEIRHKIPTRASDNGSIEVSDVLCWAISETWQDMKRNIPLWATQGLRFLRHERLWNEMRTQGNIILSSSHARKFLEDETLSLEQRYRPRVMQNGLADLVQGDTSQAASLIATRCREFGSVSYHSAKMDEEQEREHGIHKEMKKLVTTGVIVEGSTAFLPAFQSLDKTSAARHLSVRQFPRKLLVTRDFAQTVEPIDTLSFSADVFQRPVQWILTTRHGGNSTDQKSLVSQMVIISPYEAQKLYNSIKESTHVTLHLYAPRSNLGLKPLDKLDLYNVSGEVTSALCMPRDLIIELNLFAGQLYLSSYEEYVEVCDFLGVAWKPMGEDSVVATDGFILRRDTNNAEGIESTFRQSPIKFLKALMSQIRRKGDGIDKTHMGKIFNGIILNRSDFEEPRRAEQDQVLSD</sequence>
<dbReference type="InterPro" id="IPR022099">
    <property type="entry name" value="DUF3638"/>
</dbReference>
<evidence type="ECO:0000313" key="10">
    <source>
        <dbReference type="Proteomes" id="UP000179179"/>
    </source>
</evidence>
<dbReference type="InterPro" id="IPR051346">
    <property type="entry name" value="OTU_Deubiquitinase"/>
</dbReference>
<dbReference type="PANTHER" id="PTHR13367:SF34">
    <property type="match status" value="1"/>
</dbReference>
<dbReference type="RefSeq" id="XP_022389010.1">
    <property type="nucleotide sequence ID" value="XM_022533527.1"/>
</dbReference>
<dbReference type="GO" id="GO:0004843">
    <property type="term" value="F:cysteine-type deubiquitinase activity"/>
    <property type="evidence" value="ECO:0007669"/>
    <property type="project" value="UniProtKB-EC"/>
</dbReference>
<organism evidence="9 10">
    <name type="scientific">Aspergillus bombycis</name>
    <dbReference type="NCBI Taxonomy" id="109264"/>
    <lineage>
        <taxon>Eukaryota</taxon>
        <taxon>Fungi</taxon>
        <taxon>Dikarya</taxon>
        <taxon>Ascomycota</taxon>
        <taxon>Pezizomycotina</taxon>
        <taxon>Eurotiomycetes</taxon>
        <taxon>Eurotiomycetidae</taxon>
        <taxon>Eurotiales</taxon>
        <taxon>Aspergillaceae</taxon>
        <taxon>Aspergillus</taxon>
    </lineage>
</organism>
<dbReference type="PANTHER" id="PTHR13367">
    <property type="entry name" value="UBIQUITIN THIOESTERASE"/>
    <property type="match status" value="1"/>
</dbReference>
<dbReference type="GeneID" id="34449788"/>
<evidence type="ECO:0000313" key="9">
    <source>
        <dbReference type="EMBL" id="OGM45293.1"/>
    </source>
</evidence>
<evidence type="ECO:0000259" key="7">
    <source>
        <dbReference type="Pfam" id="PF12340"/>
    </source>
</evidence>
<dbReference type="EMBL" id="LYCR01000044">
    <property type="protein sequence ID" value="OGM45293.1"/>
    <property type="molecule type" value="Genomic_DNA"/>
</dbReference>
<dbReference type="GO" id="GO:0006508">
    <property type="term" value="P:proteolysis"/>
    <property type="evidence" value="ECO:0007669"/>
    <property type="project" value="UniProtKB-KW"/>
</dbReference>
<gene>
    <name evidence="9" type="ORF">ABOM_006398</name>
</gene>
<evidence type="ECO:0000256" key="2">
    <source>
        <dbReference type="ARBA" id="ARBA00012759"/>
    </source>
</evidence>
<reference evidence="9 10" key="1">
    <citation type="journal article" date="2016" name="Genome Biol. Evol.">
        <title>Draft genome sequence of an aflatoxigenic Aspergillus species, A. bombycis.</title>
        <authorList>
            <person name="Moore G.G."/>
            <person name="Mack B.M."/>
            <person name="Beltz S.B."/>
            <person name="Gilbert M.K."/>
        </authorList>
    </citation>
    <scope>NUCLEOTIDE SEQUENCE [LARGE SCALE GENOMIC DNA]</scope>
    <source>
        <strain evidence="10">NRRL 26010</strain>
    </source>
</reference>
<evidence type="ECO:0000259" key="8">
    <source>
        <dbReference type="Pfam" id="PF12359"/>
    </source>
</evidence>
<keyword evidence="4" id="KW-0833">Ubl conjugation pathway</keyword>